<dbReference type="SMART" id="SM00829">
    <property type="entry name" value="PKS_ER"/>
    <property type="match status" value="1"/>
</dbReference>
<dbReference type="Pfam" id="PF08240">
    <property type="entry name" value="ADH_N"/>
    <property type="match status" value="1"/>
</dbReference>
<dbReference type="PROSITE" id="PS01162">
    <property type="entry name" value="QOR_ZETA_CRYSTAL"/>
    <property type="match status" value="1"/>
</dbReference>
<dbReference type="InterPro" id="IPR050700">
    <property type="entry name" value="YIM1/Zinc_Alcohol_DH_Fams"/>
</dbReference>
<dbReference type="EMBL" id="VUOC01000004">
    <property type="protein sequence ID" value="KAA2239826.1"/>
    <property type="molecule type" value="Genomic_DNA"/>
</dbReference>
<evidence type="ECO:0000259" key="2">
    <source>
        <dbReference type="SMART" id="SM00829"/>
    </source>
</evidence>
<evidence type="ECO:0000313" key="3">
    <source>
        <dbReference type="EMBL" id="KAA2239826.1"/>
    </source>
</evidence>
<dbReference type="Proteomes" id="UP000324611">
    <property type="component" value="Unassembled WGS sequence"/>
</dbReference>
<dbReference type="Gene3D" id="3.90.180.10">
    <property type="entry name" value="Medium-chain alcohol dehydrogenases, catalytic domain"/>
    <property type="match status" value="1"/>
</dbReference>
<accession>A0A5B2VN30</accession>
<dbReference type="InterPro" id="IPR011032">
    <property type="entry name" value="GroES-like_sf"/>
</dbReference>
<evidence type="ECO:0000313" key="4">
    <source>
        <dbReference type="Proteomes" id="UP000324611"/>
    </source>
</evidence>
<keyword evidence="1" id="KW-0560">Oxidoreductase</keyword>
<dbReference type="GO" id="GO:0016491">
    <property type="term" value="F:oxidoreductase activity"/>
    <property type="evidence" value="ECO:0007669"/>
    <property type="project" value="UniProtKB-KW"/>
</dbReference>
<proteinExistence type="predicted"/>
<dbReference type="PANTHER" id="PTHR11695:SF294">
    <property type="entry name" value="RETICULON-4-INTERACTING PROTEIN 1, MITOCHONDRIAL"/>
    <property type="match status" value="1"/>
</dbReference>
<feature type="domain" description="Enoyl reductase (ER)" evidence="2">
    <location>
        <begin position="10"/>
        <end position="315"/>
    </location>
</feature>
<dbReference type="RefSeq" id="WP_149841003.1">
    <property type="nucleotide sequence ID" value="NZ_VUOC01000004.1"/>
</dbReference>
<dbReference type="InterPro" id="IPR013154">
    <property type="entry name" value="ADH-like_N"/>
</dbReference>
<dbReference type="GO" id="GO:0008270">
    <property type="term" value="F:zinc ion binding"/>
    <property type="evidence" value="ECO:0007669"/>
    <property type="project" value="InterPro"/>
</dbReference>
<reference evidence="3 4" key="1">
    <citation type="submission" date="2019-09" db="EMBL/GenBank/DDBJ databases">
        <title>Chitinophaga ginsengihumi sp. nov., isolated from soil of ginseng rhizosphere.</title>
        <authorList>
            <person name="Lee J."/>
        </authorList>
    </citation>
    <scope>NUCLEOTIDE SEQUENCE [LARGE SCALE GENOMIC DNA]</scope>
    <source>
        <strain evidence="3 4">BN140078</strain>
    </source>
</reference>
<dbReference type="PANTHER" id="PTHR11695">
    <property type="entry name" value="ALCOHOL DEHYDROGENASE RELATED"/>
    <property type="match status" value="1"/>
</dbReference>
<dbReference type="InterPro" id="IPR002364">
    <property type="entry name" value="Quin_OxRdtase/zeta-crystal_CS"/>
</dbReference>
<dbReference type="Pfam" id="PF13602">
    <property type="entry name" value="ADH_zinc_N_2"/>
    <property type="match status" value="1"/>
</dbReference>
<keyword evidence="4" id="KW-1185">Reference proteome</keyword>
<dbReference type="SUPFAM" id="SSF51735">
    <property type="entry name" value="NAD(P)-binding Rossmann-fold domains"/>
    <property type="match status" value="1"/>
</dbReference>
<protein>
    <submittedName>
        <fullName evidence="3">NADP-dependent oxidoreductase</fullName>
    </submittedName>
</protein>
<dbReference type="Gene3D" id="3.40.50.720">
    <property type="entry name" value="NAD(P)-binding Rossmann-like Domain"/>
    <property type="match status" value="1"/>
</dbReference>
<dbReference type="CDD" id="cd05289">
    <property type="entry name" value="MDR_like_2"/>
    <property type="match status" value="1"/>
</dbReference>
<reference evidence="3 4" key="2">
    <citation type="submission" date="2019-09" db="EMBL/GenBank/DDBJ databases">
        <authorList>
            <person name="Jin C."/>
        </authorList>
    </citation>
    <scope>NUCLEOTIDE SEQUENCE [LARGE SCALE GENOMIC DNA]</scope>
    <source>
        <strain evidence="3 4">BN140078</strain>
    </source>
</reference>
<dbReference type="AlphaFoldDB" id="A0A5B2VN30"/>
<gene>
    <name evidence="3" type="ORF">F0L74_26940</name>
</gene>
<evidence type="ECO:0000256" key="1">
    <source>
        <dbReference type="ARBA" id="ARBA00023002"/>
    </source>
</evidence>
<comment type="caution">
    <text evidence="3">The sequence shown here is derived from an EMBL/GenBank/DDBJ whole genome shotgun (WGS) entry which is preliminary data.</text>
</comment>
<name>A0A5B2VN30_9BACT</name>
<sequence length="317" mass="33899">MKAFILRQTGGAEQLKLEELAKPAIQPGEVLVKAQAIAINPIDVFVRKDSNALKAFLQPADGQDTFILGWDLAGIIEEVGADVKDFKKGDAVFGMVNFRGAGNVYAEYVAAPADQLALKPEHTSFEEAAAACLAALTAWQALVTHANLQQGQKILIHAAAGGVGHYAVQIAKHLGAHVIGTGSAANKDFILSLGADEYIDYKQQQFEQLVNDADVVLDPIYGDHLLRSIDATKKGGRIISLLMDFTGAIGEKAKAKDIKGYHMGVSSNGKDMRQIASLMATGALRSHINTSYSFTDLPKAHQQQEAGNSHGKIVVKL</sequence>
<dbReference type="SUPFAM" id="SSF50129">
    <property type="entry name" value="GroES-like"/>
    <property type="match status" value="1"/>
</dbReference>
<dbReference type="InterPro" id="IPR020843">
    <property type="entry name" value="ER"/>
</dbReference>
<organism evidence="3 4">
    <name type="scientific">Chitinophaga agrisoli</name>
    <dbReference type="NCBI Taxonomy" id="2607653"/>
    <lineage>
        <taxon>Bacteria</taxon>
        <taxon>Pseudomonadati</taxon>
        <taxon>Bacteroidota</taxon>
        <taxon>Chitinophagia</taxon>
        <taxon>Chitinophagales</taxon>
        <taxon>Chitinophagaceae</taxon>
        <taxon>Chitinophaga</taxon>
    </lineage>
</organism>
<dbReference type="InterPro" id="IPR036291">
    <property type="entry name" value="NAD(P)-bd_dom_sf"/>
</dbReference>